<dbReference type="Proteomes" id="UP000004105">
    <property type="component" value="Unassembled WGS sequence"/>
</dbReference>
<proteinExistence type="predicted"/>
<comment type="caution">
    <text evidence="1">The sequence shown here is derived from an EMBL/GenBank/DDBJ whole genome shotgun (WGS) entry which is preliminary data.</text>
</comment>
<name>F2BBX9_9NEIS</name>
<dbReference type="EMBL" id="AFAY01000025">
    <property type="protein sequence ID" value="EGF11039.1"/>
    <property type="molecule type" value="Genomic_DNA"/>
</dbReference>
<dbReference type="AlphaFoldDB" id="F2BBX9"/>
<protein>
    <submittedName>
        <fullName evidence="1">Sua5/YciO/YrdC/YwlC</fullName>
    </submittedName>
</protein>
<accession>F2BBX9</accession>
<reference evidence="1 2" key="1">
    <citation type="submission" date="2011-02" db="EMBL/GenBank/DDBJ databases">
        <authorList>
            <person name="Muzny D."/>
            <person name="Qin X."/>
            <person name="Deng J."/>
            <person name="Jiang H."/>
            <person name="Liu Y."/>
            <person name="Qu J."/>
            <person name="Song X.-Z."/>
            <person name="Zhang L."/>
            <person name="Thornton R."/>
            <person name="Coyle M."/>
            <person name="Francisco L."/>
            <person name="Jackson L."/>
            <person name="Javaid M."/>
            <person name="Korchina V."/>
            <person name="Kovar C."/>
            <person name="Mata R."/>
            <person name="Mathew T."/>
            <person name="Ngo R."/>
            <person name="Nguyen L."/>
            <person name="Nguyen N."/>
            <person name="Okwuonu G."/>
            <person name="Ongeri F."/>
            <person name="Pham C."/>
            <person name="Simmons D."/>
            <person name="Wilczek-Boney K."/>
            <person name="Hale W."/>
            <person name="Jakkamsetti A."/>
            <person name="Pham P."/>
            <person name="Ruth R."/>
            <person name="San Lucas F."/>
            <person name="Warren J."/>
            <person name="Zhang J."/>
            <person name="Zhao Z."/>
            <person name="Zhou C."/>
            <person name="Zhu D."/>
            <person name="Lee S."/>
            <person name="Bess C."/>
            <person name="Blankenburg K."/>
            <person name="Forbes L."/>
            <person name="Fu Q."/>
            <person name="Gubbala S."/>
            <person name="Hirani K."/>
            <person name="Jayaseelan J.C."/>
            <person name="Lara F."/>
            <person name="Munidasa M."/>
            <person name="Palculict T."/>
            <person name="Patil S."/>
            <person name="Pu L.-L."/>
            <person name="Saada N."/>
            <person name="Tang L."/>
            <person name="Weissenberger G."/>
            <person name="Zhu Y."/>
            <person name="Hemphill L."/>
            <person name="Shang Y."/>
            <person name="Youmans B."/>
            <person name="Ayvaz T."/>
            <person name="Ross M."/>
            <person name="Santibanez J."/>
            <person name="Aqrawi P."/>
            <person name="Gross S."/>
            <person name="Joshi V."/>
            <person name="Fowler G."/>
            <person name="Nazareth L."/>
            <person name="Reid J."/>
            <person name="Worley K."/>
            <person name="Petrosino J."/>
            <person name="Highlander S."/>
            <person name="Gibbs R."/>
        </authorList>
    </citation>
    <scope>NUCLEOTIDE SEQUENCE [LARGE SCALE GENOMIC DNA]</scope>
    <source>
        <strain evidence="1 2">ATCC BAA-1200</strain>
    </source>
</reference>
<sequence length="81" mass="9461">MRVETVGRDPPCALRFQTAFWGRGGNKYRRPSESAASAQARPCFEVFQTAYAQRKPRVWLRHTPYVWFGMGGFFRRPPPLR</sequence>
<evidence type="ECO:0000313" key="2">
    <source>
        <dbReference type="Proteomes" id="UP000004105"/>
    </source>
</evidence>
<dbReference type="HOGENOM" id="CLU_2570258_0_0_4"/>
<organism evidence="1 2">
    <name type="scientific">Neisseria bacilliformis ATCC BAA-1200</name>
    <dbReference type="NCBI Taxonomy" id="888742"/>
    <lineage>
        <taxon>Bacteria</taxon>
        <taxon>Pseudomonadati</taxon>
        <taxon>Pseudomonadota</taxon>
        <taxon>Betaproteobacteria</taxon>
        <taxon>Neisseriales</taxon>
        <taxon>Neisseriaceae</taxon>
        <taxon>Neisseria</taxon>
    </lineage>
</organism>
<gene>
    <name evidence="1" type="ORF">HMPREF9123_1234</name>
</gene>
<evidence type="ECO:0000313" key="1">
    <source>
        <dbReference type="EMBL" id="EGF11039.1"/>
    </source>
</evidence>
<keyword evidence="2" id="KW-1185">Reference proteome</keyword>